<proteinExistence type="predicted"/>
<dbReference type="AlphaFoldDB" id="A0A951UAT8"/>
<organism evidence="1 2">
    <name type="scientific">Symplocastrum torsivum CPER-KK1</name>
    <dbReference type="NCBI Taxonomy" id="450513"/>
    <lineage>
        <taxon>Bacteria</taxon>
        <taxon>Bacillati</taxon>
        <taxon>Cyanobacteriota</taxon>
        <taxon>Cyanophyceae</taxon>
        <taxon>Oscillatoriophycideae</taxon>
        <taxon>Oscillatoriales</taxon>
        <taxon>Microcoleaceae</taxon>
        <taxon>Symplocastrum</taxon>
    </lineage>
</organism>
<gene>
    <name evidence="1" type="ORF">KME25_17510</name>
</gene>
<evidence type="ECO:0000313" key="2">
    <source>
        <dbReference type="Proteomes" id="UP000753908"/>
    </source>
</evidence>
<dbReference type="EMBL" id="JAHHIF010000022">
    <property type="protein sequence ID" value="MBW4546222.1"/>
    <property type="molecule type" value="Genomic_DNA"/>
</dbReference>
<comment type="caution">
    <text evidence="1">The sequence shown here is derived from an EMBL/GenBank/DDBJ whole genome shotgun (WGS) entry which is preliminary data.</text>
</comment>
<dbReference type="Proteomes" id="UP000753908">
    <property type="component" value="Unassembled WGS sequence"/>
</dbReference>
<sequence length="76" mass="8306">MITITIDEIQRDISGFLNLVQAGNTLVIVQADEPIAEIKPAKSSNEVKPLRPFALCAGEFVVPDDFNEPLPEEILA</sequence>
<accession>A0A951UAT8</accession>
<protein>
    <submittedName>
        <fullName evidence="1">Type II toxin-antitoxin system Phd/YefM family antitoxin</fullName>
    </submittedName>
</protein>
<name>A0A951UAT8_9CYAN</name>
<reference evidence="1" key="2">
    <citation type="journal article" date="2022" name="Microbiol. Resour. Announc.">
        <title>Metagenome Sequencing to Explore Phylogenomics of Terrestrial Cyanobacteria.</title>
        <authorList>
            <person name="Ward R.D."/>
            <person name="Stajich J.E."/>
            <person name="Johansen J.R."/>
            <person name="Huntemann M."/>
            <person name="Clum A."/>
            <person name="Foster B."/>
            <person name="Foster B."/>
            <person name="Roux S."/>
            <person name="Palaniappan K."/>
            <person name="Varghese N."/>
            <person name="Mukherjee S."/>
            <person name="Reddy T.B.K."/>
            <person name="Daum C."/>
            <person name="Copeland A."/>
            <person name="Chen I.A."/>
            <person name="Ivanova N.N."/>
            <person name="Kyrpides N.C."/>
            <person name="Shapiro N."/>
            <person name="Eloe-Fadrosh E.A."/>
            <person name="Pietrasiak N."/>
        </authorList>
    </citation>
    <scope>NUCLEOTIDE SEQUENCE</scope>
    <source>
        <strain evidence="1">CPER-KK1</strain>
    </source>
</reference>
<evidence type="ECO:0000313" key="1">
    <source>
        <dbReference type="EMBL" id="MBW4546222.1"/>
    </source>
</evidence>
<reference evidence="1" key="1">
    <citation type="submission" date="2021-05" db="EMBL/GenBank/DDBJ databases">
        <authorList>
            <person name="Pietrasiak N."/>
            <person name="Ward R."/>
            <person name="Stajich J.E."/>
            <person name="Kurbessoian T."/>
        </authorList>
    </citation>
    <scope>NUCLEOTIDE SEQUENCE</scope>
    <source>
        <strain evidence="1">CPER-KK1</strain>
    </source>
</reference>